<evidence type="ECO:0000313" key="7">
    <source>
        <dbReference type="EMBL" id="KAG8236574.1"/>
    </source>
</evidence>
<comment type="caution">
    <text evidence="7">The sequence shown here is derived from an EMBL/GenBank/DDBJ whole genome shotgun (WGS) entry which is preliminary data.</text>
</comment>
<keyword evidence="3" id="KW-0805">Transcription regulation</keyword>
<evidence type="ECO:0000256" key="2">
    <source>
        <dbReference type="ARBA" id="ARBA00010314"/>
    </source>
</evidence>
<keyword evidence="4" id="KW-0804">Transcription</keyword>
<evidence type="ECO:0000256" key="3">
    <source>
        <dbReference type="ARBA" id="ARBA00023015"/>
    </source>
</evidence>
<reference evidence="7" key="1">
    <citation type="submission" date="2013-04" db="EMBL/GenBank/DDBJ databases">
        <authorList>
            <person name="Qu J."/>
            <person name="Murali S.C."/>
            <person name="Bandaranaike D."/>
            <person name="Bellair M."/>
            <person name="Blankenburg K."/>
            <person name="Chao H."/>
            <person name="Dinh H."/>
            <person name="Doddapaneni H."/>
            <person name="Downs B."/>
            <person name="Dugan-Rocha S."/>
            <person name="Elkadiri S."/>
            <person name="Gnanaolivu R.D."/>
            <person name="Hernandez B."/>
            <person name="Javaid M."/>
            <person name="Jayaseelan J.C."/>
            <person name="Lee S."/>
            <person name="Li M."/>
            <person name="Ming W."/>
            <person name="Munidasa M."/>
            <person name="Muniz J."/>
            <person name="Nguyen L."/>
            <person name="Ongeri F."/>
            <person name="Osuji N."/>
            <person name="Pu L.-L."/>
            <person name="Puazo M."/>
            <person name="Qu C."/>
            <person name="Quiroz J."/>
            <person name="Raj R."/>
            <person name="Weissenberger G."/>
            <person name="Xin Y."/>
            <person name="Zou X."/>
            <person name="Han Y."/>
            <person name="Richards S."/>
            <person name="Worley K."/>
            <person name="Muzny D."/>
            <person name="Gibbs R."/>
        </authorList>
    </citation>
    <scope>NUCLEOTIDE SEQUENCE</scope>
    <source>
        <strain evidence="7">Sampled in the wild</strain>
    </source>
</reference>
<keyword evidence="5" id="KW-0539">Nucleus</keyword>
<protein>
    <recommendedName>
        <fullName evidence="9">Transcriptional adapter 1</fullName>
    </recommendedName>
</protein>
<comment type="subcellular location">
    <subcellularLocation>
        <location evidence="1">Nucleus</location>
    </subcellularLocation>
</comment>
<feature type="compositionally biased region" description="Basic and acidic residues" evidence="6">
    <location>
        <begin position="217"/>
        <end position="227"/>
    </location>
</feature>
<name>A0A8K0KJU7_LADFU</name>
<evidence type="ECO:0008006" key="9">
    <source>
        <dbReference type="Google" id="ProtNLM"/>
    </source>
</evidence>
<dbReference type="AlphaFoldDB" id="A0A8K0KJU7"/>
<dbReference type="EMBL" id="KZ309044">
    <property type="protein sequence ID" value="KAG8236574.1"/>
    <property type="molecule type" value="Genomic_DNA"/>
</dbReference>
<accession>A0A8K0KJU7</accession>
<dbReference type="OrthoDB" id="10264870at2759"/>
<evidence type="ECO:0000256" key="5">
    <source>
        <dbReference type="ARBA" id="ARBA00023242"/>
    </source>
</evidence>
<dbReference type="GO" id="GO:0000124">
    <property type="term" value="C:SAGA complex"/>
    <property type="evidence" value="ECO:0007669"/>
    <property type="project" value="TreeGrafter"/>
</dbReference>
<keyword evidence="8" id="KW-1185">Reference proteome</keyword>
<feature type="region of interest" description="Disordered" evidence="6">
    <location>
        <begin position="172"/>
        <end position="229"/>
    </location>
</feature>
<evidence type="ECO:0000256" key="4">
    <source>
        <dbReference type="ARBA" id="ARBA00023163"/>
    </source>
</evidence>
<dbReference type="PANTHER" id="PTHR21277">
    <property type="entry name" value="TRANSCRIPTIONAL ADAPTER 1"/>
    <property type="match status" value="1"/>
</dbReference>
<dbReference type="GO" id="GO:0005634">
    <property type="term" value="C:nucleus"/>
    <property type="evidence" value="ECO:0007669"/>
    <property type="project" value="UniProtKB-SubCell"/>
</dbReference>
<dbReference type="GO" id="GO:0006357">
    <property type="term" value="P:regulation of transcription by RNA polymerase II"/>
    <property type="evidence" value="ECO:0007669"/>
    <property type="project" value="TreeGrafter"/>
</dbReference>
<dbReference type="GO" id="GO:0003713">
    <property type="term" value="F:transcription coactivator activity"/>
    <property type="evidence" value="ECO:0007669"/>
    <property type="project" value="TreeGrafter"/>
</dbReference>
<evidence type="ECO:0000313" key="8">
    <source>
        <dbReference type="Proteomes" id="UP000792457"/>
    </source>
</evidence>
<dbReference type="Proteomes" id="UP000792457">
    <property type="component" value="Unassembled WGS sequence"/>
</dbReference>
<dbReference type="CDD" id="cd22934">
    <property type="entry name" value="HFD_TADA1"/>
    <property type="match status" value="1"/>
</dbReference>
<reference evidence="7" key="2">
    <citation type="submission" date="2017-10" db="EMBL/GenBank/DDBJ databases">
        <title>Ladona fulva Genome sequencing and assembly.</title>
        <authorList>
            <person name="Murali S."/>
            <person name="Richards S."/>
            <person name="Bandaranaike D."/>
            <person name="Bellair M."/>
            <person name="Blankenburg K."/>
            <person name="Chao H."/>
            <person name="Dinh H."/>
            <person name="Doddapaneni H."/>
            <person name="Dugan-Rocha S."/>
            <person name="Elkadiri S."/>
            <person name="Gnanaolivu R."/>
            <person name="Hernandez B."/>
            <person name="Skinner E."/>
            <person name="Javaid M."/>
            <person name="Lee S."/>
            <person name="Li M."/>
            <person name="Ming W."/>
            <person name="Munidasa M."/>
            <person name="Muniz J."/>
            <person name="Nguyen L."/>
            <person name="Hughes D."/>
            <person name="Osuji N."/>
            <person name="Pu L.-L."/>
            <person name="Puazo M."/>
            <person name="Qu C."/>
            <person name="Quiroz J."/>
            <person name="Raj R."/>
            <person name="Weissenberger G."/>
            <person name="Xin Y."/>
            <person name="Zou X."/>
            <person name="Han Y."/>
            <person name="Worley K."/>
            <person name="Muzny D."/>
            <person name="Gibbs R."/>
        </authorList>
    </citation>
    <scope>NUCLEOTIDE SEQUENCE</scope>
    <source>
        <strain evidence="7">Sampled in the wild</strain>
    </source>
</reference>
<gene>
    <name evidence="7" type="ORF">J437_LFUL015760</name>
</gene>
<feature type="compositionally biased region" description="Basic and acidic residues" evidence="6">
    <location>
        <begin position="189"/>
        <end position="205"/>
    </location>
</feature>
<dbReference type="InterPro" id="IPR024738">
    <property type="entry name" value="Hfi1/Tada1"/>
</dbReference>
<comment type="similarity">
    <text evidence="2">Belongs to the TADA1 family.</text>
</comment>
<organism evidence="7 8">
    <name type="scientific">Ladona fulva</name>
    <name type="common">Scarce chaser dragonfly</name>
    <name type="synonym">Libellula fulva</name>
    <dbReference type="NCBI Taxonomy" id="123851"/>
    <lineage>
        <taxon>Eukaryota</taxon>
        <taxon>Metazoa</taxon>
        <taxon>Ecdysozoa</taxon>
        <taxon>Arthropoda</taxon>
        <taxon>Hexapoda</taxon>
        <taxon>Insecta</taxon>
        <taxon>Pterygota</taxon>
        <taxon>Palaeoptera</taxon>
        <taxon>Odonata</taxon>
        <taxon>Epiprocta</taxon>
        <taxon>Anisoptera</taxon>
        <taxon>Libelluloidea</taxon>
        <taxon>Libellulidae</taxon>
        <taxon>Ladona</taxon>
    </lineage>
</organism>
<evidence type="ECO:0000256" key="1">
    <source>
        <dbReference type="ARBA" id="ARBA00004123"/>
    </source>
</evidence>
<evidence type="ECO:0000256" key="6">
    <source>
        <dbReference type="SAM" id="MobiDB-lite"/>
    </source>
</evidence>
<sequence length="452" mass="51799">MLPRYIKVKQTFITSSTNRLFQTDPDGRICSFNFFMRSVFFVFLIRFLPYLLCECGKDSFSIMSSVLDLDSSRKNLLEALGENAKSYFNLMRLWFQMKSTKEEFDVESRKLISKDNIHLHNAFLMAMLNKCRSVSQNTKLETSSTELKLNVEKSEGLDSYEVNIKTEDWECEKPKDENTKRKSFKAKRRREDKGAFQPVDPRDYVKPTPTKVILKSGPEDGDQKKGTEIPMPQARNIKNEGVLPDSGLLMGRLLISAWEEGLEGAEERAAVLLSHALRMWLRELLSTIVGRRKGFRLHEQVFRHSMGVPLPNPWLRNAVNLMPECFSHRSAKEREVKVVPNDAGEDDLPNLYPSARPTLDDAEQMAAFTMACSAKESQYNRGPINMFDVFEAIQVHRNVIPSHTVYSINSQRISARLSHPSKDDDDAKKVMMFTSKGFWEEDSTLESSRIAA</sequence>
<proteinExistence type="inferred from homology"/>
<dbReference type="PANTHER" id="PTHR21277:SF5">
    <property type="entry name" value="TRANSCRIPTIONAL ADAPTER 1"/>
    <property type="match status" value="1"/>
</dbReference>
<dbReference type="Pfam" id="PF12767">
    <property type="entry name" value="SAGA-Tad1"/>
    <property type="match status" value="1"/>
</dbReference>